<keyword evidence="6" id="KW-1133">Transmembrane helix</keyword>
<proteinExistence type="predicted"/>
<sequence>MRMTFWTWGSFFWLHGAPFFRKNSKIGGCQTALMQTHDIQRDYAPPFSTGSCRLAVNLAMDIDFADRILSSTGAARNCHKLLYLTPVSAVMPFVPTTLSPRLGQMTAHSPKILEASPLSQSPNTTVAMIALYVVTGVVSFLFCIILVAGAIKAIRHPERYGPRPGNNDGEAGWSESRARGLTRAILDTFPIVKFGTPHAGVAATKAADDQQRDPEIHLPEMKKSSSPSQSAFTNSVAGPSGFLLDQNEHNPPPASLLDASGAREAEATIPAAIGRETCPICIVDFEEGDDLRVLPCDGAHRFHQHCVDPWLLALSTECPICRHDFIALQNMISAGSEDDLESDRRTSRLRRFSRYLRFARHEREQDIGSGEAHDFLQEPVSSSFPSSPV</sequence>
<dbReference type="InterPro" id="IPR051834">
    <property type="entry name" value="RING_finger_E3_ligase"/>
</dbReference>
<feature type="region of interest" description="Disordered" evidence="5">
    <location>
        <begin position="368"/>
        <end position="389"/>
    </location>
</feature>
<feature type="chain" id="PRO_5042275790" description="RING-type domain-containing protein" evidence="7">
    <location>
        <begin position="17"/>
        <end position="389"/>
    </location>
</feature>
<dbReference type="Pfam" id="PF13639">
    <property type="entry name" value="zf-RING_2"/>
    <property type="match status" value="1"/>
</dbReference>
<dbReference type="CDD" id="cd16454">
    <property type="entry name" value="RING-H2_PA-TM-RING"/>
    <property type="match status" value="1"/>
</dbReference>
<keyword evidence="10" id="KW-1185">Reference proteome</keyword>
<protein>
    <recommendedName>
        <fullName evidence="8">RING-type domain-containing protein</fullName>
    </recommendedName>
</protein>
<keyword evidence="1" id="KW-0479">Metal-binding</keyword>
<evidence type="ECO:0000259" key="8">
    <source>
        <dbReference type="PROSITE" id="PS50089"/>
    </source>
</evidence>
<dbReference type="PANTHER" id="PTHR45931">
    <property type="entry name" value="SI:CH211-59O9.10"/>
    <property type="match status" value="1"/>
</dbReference>
<keyword evidence="7" id="KW-0732">Signal</keyword>
<feature type="compositionally biased region" description="Low complexity" evidence="5">
    <location>
        <begin position="379"/>
        <end position="389"/>
    </location>
</feature>
<dbReference type="SUPFAM" id="SSF57850">
    <property type="entry name" value="RING/U-box"/>
    <property type="match status" value="1"/>
</dbReference>
<feature type="transmembrane region" description="Helical" evidence="6">
    <location>
        <begin position="129"/>
        <end position="151"/>
    </location>
</feature>
<comment type="caution">
    <text evidence="9">The sequence shown here is derived from an EMBL/GenBank/DDBJ whole genome shotgun (WGS) entry which is preliminary data.</text>
</comment>
<dbReference type="GO" id="GO:0006511">
    <property type="term" value="P:ubiquitin-dependent protein catabolic process"/>
    <property type="evidence" value="ECO:0007669"/>
    <property type="project" value="TreeGrafter"/>
</dbReference>
<keyword evidence="3" id="KW-0862">Zinc</keyword>
<keyword evidence="6" id="KW-0472">Membrane</keyword>
<reference evidence="9" key="1">
    <citation type="submission" date="2023-03" db="EMBL/GenBank/DDBJ databases">
        <title>Massive genome expansion in bonnet fungi (Mycena s.s.) driven by repeated elements and novel gene families across ecological guilds.</title>
        <authorList>
            <consortium name="Lawrence Berkeley National Laboratory"/>
            <person name="Harder C.B."/>
            <person name="Miyauchi S."/>
            <person name="Viragh M."/>
            <person name="Kuo A."/>
            <person name="Thoen E."/>
            <person name="Andreopoulos B."/>
            <person name="Lu D."/>
            <person name="Skrede I."/>
            <person name="Drula E."/>
            <person name="Henrissat B."/>
            <person name="Morin E."/>
            <person name="Kohler A."/>
            <person name="Barry K."/>
            <person name="LaButti K."/>
            <person name="Morin E."/>
            <person name="Salamov A."/>
            <person name="Lipzen A."/>
            <person name="Mereny Z."/>
            <person name="Hegedus B."/>
            <person name="Baldrian P."/>
            <person name="Stursova M."/>
            <person name="Weitz H."/>
            <person name="Taylor A."/>
            <person name="Grigoriev I.V."/>
            <person name="Nagy L.G."/>
            <person name="Martin F."/>
            <person name="Kauserud H."/>
        </authorList>
    </citation>
    <scope>NUCLEOTIDE SEQUENCE</scope>
    <source>
        <strain evidence="9">CBHHK200</strain>
    </source>
</reference>
<evidence type="ECO:0000256" key="5">
    <source>
        <dbReference type="SAM" id="MobiDB-lite"/>
    </source>
</evidence>
<evidence type="ECO:0000256" key="6">
    <source>
        <dbReference type="SAM" id="Phobius"/>
    </source>
</evidence>
<dbReference type="InterPro" id="IPR013083">
    <property type="entry name" value="Znf_RING/FYVE/PHD"/>
</dbReference>
<gene>
    <name evidence="9" type="ORF">C8F04DRAFT_1065183</name>
</gene>
<dbReference type="PROSITE" id="PS50089">
    <property type="entry name" value="ZF_RING_2"/>
    <property type="match status" value="1"/>
</dbReference>
<dbReference type="PANTHER" id="PTHR45931:SF3">
    <property type="entry name" value="RING ZINC FINGER-CONTAINING PROTEIN"/>
    <property type="match status" value="1"/>
</dbReference>
<name>A0AAD6TG36_9AGAR</name>
<accession>A0AAD6TG36</accession>
<evidence type="ECO:0000256" key="4">
    <source>
        <dbReference type="PROSITE-ProRule" id="PRU00175"/>
    </source>
</evidence>
<evidence type="ECO:0000313" key="10">
    <source>
        <dbReference type="Proteomes" id="UP001218188"/>
    </source>
</evidence>
<evidence type="ECO:0000256" key="3">
    <source>
        <dbReference type="ARBA" id="ARBA00022833"/>
    </source>
</evidence>
<dbReference type="Proteomes" id="UP001218188">
    <property type="component" value="Unassembled WGS sequence"/>
</dbReference>
<dbReference type="GO" id="GO:0061630">
    <property type="term" value="F:ubiquitin protein ligase activity"/>
    <property type="evidence" value="ECO:0007669"/>
    <property type="project" value="TreeGrafter"/>
</dbReference>
<dbReference type="Gene3D" id="3.30.40.10">
    <property type="entry name" value="Zinc/RING finger domain, C3HC4 (zinc finger)"/>
    <property type="match status" value="1"/>
</dbReference>
<dbReference type="EMBL" id="JARJCM010000004">
    <property type="protein sequence ID" value="KAJ7045539.1"/>
    <property type="molecule type" value="Genomic_DNA"/>
</dbReference>
<dbReference type="GO" id="GO:0008270">
    <property type="term" value="F:zinc ion binding"/>
    <property type="evidence" value="ECO:0007669"/>
    <property type="project" value="UniProtKB-KW"/>
</dbReference>
<keyword evidence="2 4" id="KW-0863">Zinc-finger</keyword>
<dbReference type="InterPro" id="IPR001841">
    <property type="entry name" value="Znf_RING"/>
</dbReference>
<evidence type="ECO:0000256" key="1">
    <source>
        <dbReference type="ARBA" id="ARBA00022723"/>
    </source>
</evidence>
<evidence type="ECO:0000256" key="7">
    <source>
        <dbReference type="SAM" id="SignalP"/>
    </source>
</evidence>
<dbReference type="GO" id="GO:0005634">
    <property type="term" value="C:nucleus"/>
    <property type="evidence" value="ECO:0007669"/>
    <property type="project" value="TreeGrafter"/>
</dbReference>
<organism evidence="9 10">
    <name type="scientific">Mycena alexandri</name>
    <dbReference type="NCBI Taxonomy" id="1745969"/>
    <lineage>
        <taxon>Eukaryota</taxon>
        <taxon>Fungi</taxon>
        <taxon>Dikarya</taxon>
        <taxon>Basidiomycota</taxon>
        <taxon>Agaricomycotina</taxon>
        <taxon>Agaricomycetes</taxon>
        <taxon>Agaricomycetidae</taxon>
        <taxon>Agaricales</taxon>
        <taxon>Marasmiineae</taxon>
        <taxon>Mycenaceae</taxon>
        <taxon>Mycena</taxon>
    </lineage>
</organism>
<evidence type="ECO:0000313" key="9">
    <source>
        <dbReference type="EMBL" id="KAJ7045539.1"/>
    </source>
</evidence>
<keyword evidence="6" id="KW-0812">Transmembrane</keyword>
<dbReference type="AlphaFoldDB" id="A0AAD6TG36"/>
<feature type="signal peptide" evidence="7">
    <location>
        <begin position="1"/>
        <end position="16"/>
    </location>
</feature>
<evidence type="ECO:0000256" key="2">
    <source>
        <dbReference type="ARBA" id="ARBA00022771"/>
    </source>
</evidence>
<feature type="domain" description="RING-type" evidence="8">
    <location>
        <begin position="278"/>
        <end position="322"/>
    </location>
</feature>